<dbReference type="Pfam" id="PF17936">
    <property type="entry name" value="Big_6"/>
    <property type="match status" value="1"/>
</dbReference>
<evidence type="ECO:0000259" key="3">
    <source>
        <dbReference type="Pfam" id="PF17936"/>
    </source>
</evidence>
<evidence type="ECO:0000313" key="4">
    <source>
        <dbReference type="EMBL" id="QNE35281.1"/>
    </source>
</evidence>
<evidence type="ECO:0000256" key="2">
    <source>
        <dbReference type="SAM" id="SignalP"/>
    </source>
</evidence>
<dbReference type="AlphaFoldDB" id="A0A7G6Y9W6"/>
<feature type="signal peptide" evidence="2">
    <location>
        <begin position="1"/>
        <end position="28"/>
    </location>
</feature>
<accession>A0A7G6Y9W6</accession>
<keyword evidence="1" id="KW-1133">Transmembrane helix</keyword>
<reference evidence="5" key="1">
    <citation type="submission" date="2019-09" db="EMBL/GenBank/DDBJ databases">
        <title>Antimicrobial potential of Antarctic Bacteria.</title>
        <authorList>
            <person name="Benaud N."/>
            <person name="Edwards R.J."/>
            <person name="Ferrari B.C."/>
        </authorList>
    </citation>
    <scope>NUCLEOTIDE SEQUENCE [LARGE SCALE GENOMIC DNA]</scope>
    <source>
        <strain evidence="5">INR9</strain>
    </source>
</reference>
<dbReference type="KEGG" id="lse:F1C12_09155"/>
<evidence type="ECO:0000313" key="5">
    <source>
        <dbReference type="Proteomes" id="UP000515511"/>
    </source>
</evidence>
<sequence>MKKTRLTIGGAGITAAALALLVPSAANAVVPTPDGTVAATSAFTGTSASLAAPLSGTLTVDAPGAQKVSPSGNSLRSIPDPVANCVTSGTKVGEVVRCGTYTQTFTFSTPVSDPVLRFGTGSGNSSTVRTWVQPKVTGVNGSPAPALSLVNGSDPAWSWAANTLSVDVAAVLAAPDTAMLNTTANVQLNGAVSSVTVSYDWDATRLTAGTVVNPDVGGLTARFLRAIEPVTVTVSAKDDDAKAATLTGKGEPGATITVSTPNGPKTATVGPDGTWSVDVDGLAEGANAFTAVQEKTDSTGATVTSSADTSVTIDAADVPTPLTAQVDSKDDDAKTAVISGNGTPGATVTVTTPTGPADTTVKEDGTWSLEVSGLAEGQNDLPVTSGDESADVTVIIAAQEVPVLLGLAGAGVLGAGGVVIGRRKRSAQK</sequence>
<keyword evidence="1" id="KW-0472">Membrane</keyword>
<feature type="chain" id="PRO_5028990808" description="Bacterial Ig domain-containing protein" evidence="2">
    <location>
        <begin position="29"/>
        <end position="429"/>
    </location>
</feature>
<dbReference type="Gene3D" id="2.60.40.10">
    <property type="entry name" value="Immunoglobulins"/>
    <property type="match status" value="2"/>
</dbReference>
<dbReference type="EMBL" id="CP043641">
    <property type="protein sequence ID" value="QNE35281.1"/>
    <property type="molecule type" value="Genomic_DNA"/>
</dbReference>
<organism evidence="4 5">
    <name type="scientific">Leifsonia shinshuensis</name>
    <dbReference type="NCBI Taxonomy" id="150026"/>
    <lineage>
        <taxon>Bacteria</taxon>
        <taxon>Bacillati</taxon>
        <taxon>Actinomycetota</taxon>
        <taxon>Actinomycetes</taxon>
        <taxon>Micrococcales</taxon>
        <taxon>Microbacteriaceae</taxon>
        <taxon>Leifsonia</taxon>
    </lineage>
</organism>
<dbReference type="Proteomes" id="UP000515511">
    <property type="component" value="Chromosome"/>
</dbReference>
<dbReference type="InterPro" id="IPR013783">
    <property type="entry name" value="Ig-like_fold"/>
</dbReference>
<keyword evidence="2" id="KW-0732">Signal</keyword>
<name>A0A7G6Y9W6_9MICO</name>
<proteinExistence type="predicted"/>
<dbReference type="RefSeq" id="WP_185278443.1">
    <property type="nucleotide sequence ID" value="NZ_CP043641.1"/>
</dbReference>
<evidence type="ECO:0000256" key="1">
    <source>
        <dbReference type="SAM" id="Phobius"/>
    </source>
</evidence>
<feature type="transmembrane region" description="Helical" evidence="1">
    <location>
        <begin position="401"/>
        <end position="421"/>
    </location>
</feature>
<keyword evidence="1" id="KW-0812">Transmembrane</keyword>
<protein>
    <recommendedName>
        <fullName evidence="3">Bacterial Ig domain-containing protein</fullName>
    </recommendedName>
</protein>
<dbReference type="InterPro" id="IPR041498">
    <property type="entry name" value="Big_6"/>
</dbReference>
<feature type="domain" description="Bacterial Ig" evidence="3">
    <location>
        <begin position="241"/>
        <end position="302"/>
    </location>
</feature>
<dbReference type="GO" id="GO:0005975">
    <property type="term" value="P:carbohydrate metabolic process"/>
    <property type="evidence" value="ECO:0007669"/>
    <property type="project" value="UniProtKB-ARBA"/>
</dbReference>
<gene>
    <name evidence="4" type="ORF">F1C12_09155</name>
</gene>